<sequence>MLEFQITNLRYAYENYLNLESHSTRHPIGRSRDSARDDQIRNEVVRRTRRHNKETMIKVRINLTDDNTFRNVDQYGCAVNL</sequence>
<gene>
    <name evidence="1" type="primary">jg26910</name>
    <name evidence="1" type="ORF">PAEG_LOCUS8418</name>
</gene>
<evidence type="ECO:0000313" key="1">
    <source>
        <dbReference type="EMBL" id="CAH2228622.1"/>
    </source>
</evidence>
<keyword evidence="2" id="KW-1185">Reference proteome</keyword>
<dbReference type="AlphaFoldDB" id="A0A8S4R2D0"/>
<evidence type="ECO:0000313" key="2">
    <source>
        <dbReference type="Proteomes" id="UP000838756"/>
    </source>
</evidence>
<organism evidence="1 2">
    <name type="scientific">Pararge aegeria aegeria</name>
    <dbReference type="NCBI Taxonomy" id="348720"/>
    <lineage>
        <taxon>Eukaryota</taxon>
        <taxon>Metazoa</taxon>
        <taxon>Ecdysozoa</taxon>
        <taxon>Arthropoda</taxon>
        <taxon>Hexapoda</taxon>
        <taxon>Insecta</taxon>
        <taxon>Pterygota</taxon>
        <taxon>Neoptera</taxon>
        <taxon>Endopterygota</taxon>
        <taxon>Lepidoptera</taxon>
        <taxon>Glossata</taxon>
        <taxon>Ditrysia</taxon>
        <taxon>Papilionoidea</taxon>
        <taxon>Nymphalidae</taxon>
        <taxon>Satyrinae</taxon>
        <taxon>Satyrini</taxon>
        <taxon>Parargina</taxon>
        <taxon>Pararge</taxon>
    </lineage>
</organism>
<protein>
    <submittedName>
        <fullName evidence="1">Jg26910 protein</fullName>
    </submittedName>
</protein>
<comment type="caution">
    <text evidence="1">The sequence shown here is derived from an EMBL/GenBank/DDBJ whole genome shotgun (WGS) entry which is preliminary data.</text>
</comment>
<dbReference type="EMBL" id="CAKXAJ010024389">
    <property type="protein sequence ID" value="CAH2228622.1"/>
    <property type="molecule type" value="Genomic_DNA"/>
</dbReference>
<reference evidence="1" key="1">
    <citation type="submission" date="2022-03" db="EMBL/GenBank/DDBJ databases">
        <authorList>
            <person name="Lindestad O."/>
        </authorList>
    </citation>
    <scope>NUCLEOTIDE SEQUENCE</scope>
</reference>
<proteinExistence type="predicted"/>
<accession>A0A8S4R2D0</accession>
<dbReference type="Proteomes" id="UP000838756">
    <property type="component" value="Unassembled WGS sequence"/>
</dbReference>
<name>A0A8S4R2D0_9NEOP</name>